<dbReference type="Proteomes" id="UP000058599">
    <property type="component" value="Chromosome"/>
</dbReference>
<dbReference type="AlphaFoldDB" id="A0AA86L418"/>
<dbReference type="KEGG" id="sgi:SGRAN_2107"/>
<keyword evidence="2" id="KW-1185">Reference proteome</keyword>
<dbReference type="EMBL" id="CP012199">
    <property type="protein sequence ID" value="AMG74482.1"/>
    <property type="molecule type" value="Genomic_DNA"/>
</dbReference>
<gene>
    <name evidence="1" type="ORF">SGRAN_2107</name>
</gene>
<proteinExistence type="predicted"/>
<name>A0AA86L418_9SPHN</name>
<reference evidence="1 2" key="1">
    <citation type="journal article" date="2016" name="BMC Genomics">
        <title>Genomic analysis of the nitrate-respiring Sphingopyxis granuli (formerly Sphingomonas macrogoltabida) strain TFA.</title>
        <authorList>
            <person name="Garcia-Romero I."/>
            <person name="Perez-Pulido A.J."/>
            <person name="Gonzalez-Flores Y.E."/>
            <person name="Reyes-Ramirez F."/>
            <person name="Santero E."/>
            <person name="Floriano B."/>
        </authorList>
    </citation>
    <scope>NUCLEOTIDE SEQUENCE [LARGE SCALE GENOMIC DNA]</scope>
    <source>
        <strain evidence="1 2">TFA</strain>
    </source>
</reference>
<dbReference type="RefSeq" id="WP_067183441.1">
    <property type="nucleotide sequence ID" value="NZ_CP012199.1"/>
</dbReference>
<protein>
    <submittedName>
        <fullName evidence="1">Uncharacterized protein</fullName>
    </submittedName>
</protein>
<evidence type="ECO:0000313" key="2">
    <source>
        <dbReference type="Proteomes" id="UP000058599"/>
    </source>
</evidence>
<evidence type="ECO:0000313" key="1">
    <source>
        <dbReference type="EMBL" id="AMG74482.1"/>
    </source>
</evidence>
<accession>A0AA86L418</accession>
<organism evidence="1 2">
    <name type="scientific">Sphingopyxis granuli</name>
    <dbReference type="NCBI Taxonomy" id="267128"/>
    <lineage>
        <taxon>Bacteria</taxon>
        <taxon>Pseudomonadati</taxon>
        <taxon>Pseudomonadota</taxon>
        <taxon>Alphaproteobacteria</taxon>
        <taxon>Sphingomonadales</taxon>
        <taxon>Sphingomonadaceae</taxon>
        <taxon>Sphingopyxis</taxon>
    </lineage>
</organism>
<sequence>MSDRYENKPFLRFVDAWVLKAIGHLDQATEAYCTAMEPQLRQSFNTTGRWPEIVAKQMNFTPELPAQIRKIWTDGKVRFEAGNGEAADPVQFAMIFVDRTMGGAAQG</sequence>